<dbReference type="InterPro" id="IPR019587">
    <property type="entry name" value="Polyketide_cyclase/dehydratase"/>
</dbReference>
<evidence type="ECO:0000256" key="1">
    <source>
        <dbReference type="PROSITE-ProRule" id="PRU01251"/>
    </source>
</evidence>
<dbReference type="Gene3D" id="1.10.1780.10">
    <property type="entry name" value="Clp, N-terminal domain"/>
    <property type="match status" value="1"/>
</dbReference>
<dbReference type="InterPro" id="IPR004176">
    <property type="entry name" value="Clp_R_N"/>
</dbReference>
<gene>
    <name evidence="3" type="ORF">GCM10022247_52810</name>
</gene>
<organism evidence="3 4">
    <name type="scientific">Allokutzneria multivorans</name>
    <dbReference type="NCBI Taxonomy" id="1142134"/>
    <lineage>
        <taxon>Bacteria</taxon>
        <taxon>Bacillati</taxon>
        <taxon>Actinomycetota</taxon>
        <taxon>Actinomycetes</taxon>
        <taxon>Pseudonocardiales</taxon>
        <taxon>Pseudonocardiaceae</taxon>
        <taxon>Allokutzneria</taxon>
    </lineage>
</organism>
<dbReference type="PROSITE" id="PS51903">
    <property type="entry name" value="CLP_R"/>
    <property type="match status" value="1"/>
</dbReference>
<dbReference type="Proteomes" id="UP001501747">
    <property type="component" value="Unassembled WGS sequence"/>
</dbReference>
<dbReference type="Pfam" id="PF02861">
    <property type="entry name" value="Clp_N"/>
    <property type="match status" value="1"/>
</dbReference>
<keyword evidence="4" id="KW-1185">Reference proteome</keyword>
<protein>
    <recommendedName>
        <fullName evidence="2">Clp R domain-containing protein</fullName>
    </recommendedName>
</protein>
<evidence type="ECO:0000313" key="4">
    <source>
        <dbReference type="Proteomes" id="UP001501747"/>
    </source>
</evidence>
<dbReference type="EMBL" id="BAABAL010000018">
    <property type="protein sequence ID" value="GAA4022031.1"/>
    <property type="molecule type" value="Genomic_DNA"/>
</dbReference>
<dbReference type="SUPFAM" id="SSF55961">
    <property type="entry name" value="Bet v1-like"/>
    <property type="match status" value="1"/>
</dbReference>
<dbReference type="SUPFAM" id="SSF81923">
    <property type="entry name" value="Double Clp-N motif"/>
    <property type="match status" value="1"/>
</dbReference>
<sequence length="280" mass="30664">MTKFVMAANLSVQARDEASRWGHPQVDVEHLFLALLLSGGAAGKALRRLGITLERARDAVEAVHAERIGSLGIAAPAMPTGPIREPGNREIEFSERALGVIRTRDEVGIVRALVDEPSGLVEALLLHLGLTPAEVHGAIETAPQQPKLPRTAVHSGFIPAPVDTVWSLVSDPARRSEWDTAVASAEPVTDGLWKMTLTNGRGFTLRELSNVVRSLEWEVRWPGHWTPLHWLTVSLAEANGGTTITLTGSWERRWTPNPLRRFAMRLLLTAYATALSRALR</sequence>
<dbReference type="CDD" id="cd07814">
    <property type="entry name" value="SRPBCC_CalC_Aha1-like"/>
    <property type="match status" value="1"/>
</dbReference>
<name>A0ABP7T7Y1_9PSEU</name>
<proteinExistence type="predicted"/>
<feature type="domain" description="Clp R" evidence="2">
    <location>
        <begin position="1"/>
        <end position="66"/>
    </location>
</feature>
<dbReference type="RefSeq" id="WP_344880007.1">
    <property type="nucleotide sequence ID" value="NZ_BAABAL010000018.1"/>
</dbReference>
<accession>A0ABP7T7Y1</accession>
<reference evidence="4" key="1">
    <citation type="journal article" date="2019" name="Int. J. Syst. Evol. Microbiol.">
        <title>The Global Catalogue of Microorganisms (GCM) 10K type strain sequencing project: providing services to taxonomists for standard genome sequencing and annotation.</title>
        <authorList>
            <consortium name="The Broad Institute Genomics Platform"/>
            <consortium name="The Broad Institute Genome Sequencing Center for Infectious Disease"/>
            <person name="Wu L."/>
            <person name="Ma J."/>
        </authorList>
    </citation>
    <scope>NUCLEOTIDE SEQUENCE [LARGE SCALE GENOMIC DNA]</scope>
    <source>
        <strain evidence="4">JCM 17342</strain>
    </source>
</reference>
<dbReference type="InterPro" id="IPR023393">
    <property type="entry name" value="START-like_dom_sf"/>
</dbReference>
<dbReference type="InterPro" id="IPR036628">
    <property type="entry name" value="Clp_N_dom_sf"/>
</dbReference>
<evidence type="ECO:0000313" key="3">
    <source>
        <dbReference type="EMBL" id="GAA4022031.1"/>
    </source>
</evidence>
<dbReference type="Pfam" id="PF10604">
    <property type="entry name" value="Polyketide_cyc2"/>
    <property type="match status" value="1"/>
</dbReference>
<comment type="caution">
    <text evidence="3">The sequence shown here is derived from an EMBL/GenBank/DDBJ whole genome shotgun (WGS) entry which is preliminary data.</text>
</comment>
<dbReference type="Gene3D" id="3.30.530.20">
    <property type="match status" value="1"/>
</dbReference>
<keyword evidence="1" id="KW-0677">Repeat</keyword>
<evidence type="ECO:0000259" key="2">
    <source>
        <dbReference type="PROSITE" id="PS51903"/>
    </source>
</evidence>